<evidence type="ECO:0000313" key="5">
    <source>
        <dbReference type="EMBL" id="TQV87472.1"/>
    </source>
</evidence>
<keyword evidence="6" id="KW-1185">Reference proteome</keyword>
<dbReference type="PANTHER" id="PTHR35936:SF38">
    <property type="entry name" value="GLUTAMINE-BINDING PERIPLASMIC PROTEIN"/>
    <property type="match status" value="1"/>
</dbReference>
<comment type="caution">
    <text evidence="5">The sequence shown here is derived from an EMBL/GenBank/DDBJ whole genome shotgun (WGS) entry which is preliminary data.</text>
</comment>
<accession>A0A545UDC5</accession>
<feature type="signal peptide" evidence="3">
    <location>
        <begin position="1"/>
        <end position="28"/>
    </location>
</feature>
<dbReference type="Gene3D" id="3.40.190.10">
    <property type="entry name" value="Periplasmic binding protein-like II"/>
    <property type="match status" value="2"/>
</dbReference>
<feature type="domain" description="Solute-binding protein family 3/N-terminal" evidence="4">
    <location>
        <begin position="46"/>
        <end position="269"/>
    </location>
</feature>
<dbReference type="Pfam" id="PF00497">
    <property type="entry name" value="SBP_bac_3"/>
    <property type="match status" value="1"/>
</dbReference>
<dbReference type="AlphaFoldDB" id="A0A545UDC5"/>
<reference evidence="5 6" key="1">
    <citation type="submission" date="2019-07" db="EMBL/GenBank/DDBJ databases">
        <title>Draft genome for Aliikangiella sp. M105.</title>
        <authorList>
            <person name="Wang G."/>
        </authorList>
    </citation>
    <scope>NUCLEOTIDE SEQUENCE [LARGE SCALE GENOMIC DNA]</scope>
    <source>
        <strain evidence="5 6">M105</strain>
    </source>
</reference>
<sequence length="272" mass="30519">MLSWILSRLAIKKALLLAAFIFTPGSNASSLIEERTASLATNAQCELTLGWGDWAPYQFVEQGDSPTGLQIDLVKQIAEQANCELKFVRQPFSQNIQSVRDGSVDFTMDTTVTAERQKYALFSEPYRQEVLVLYVKPQFVNQCSGKSFSDIVKSGVRIGLTQGNIYGDSVSKVQNTPQLNKKLVYANKNANLIDLLKSDRLDGFFEDPTVLSYSLRKNNLSGALKSCKITVYSGTVSFMFSKKTVSEKLVSRFNQALRKVKKTESYLMNWAW</sequence>
<keyword evidence="2 3" id="KW-0732">Signal</keyword>
<organism evidence="5 6">
    <name type="scientific">Aliikangiella coralliicola</name>
    <dbReference type="NCBI Taxonomy" id="2592383"/>
    <lineage>
        <taxon>Bacteria</taxon>
        <taxon>Pseudomonadati</taxon>
        <taxon>Pseudomonadota</taxon>
        <taxon>Gammaproteobacteria</taxon>
        <taxon>Oceanospirillales</taxon>
        <taxon>Pleioneaceae</taxon>
        <taxon>Aliikangiella</taxon>
    </lineage>
</organism>
<dbReference type="RefSeq" id="WP_142893649.1">
    <property type="nucleotide sequence ID" value="NZ_ML660164.1"/>
</dbReference>
<dbReference type="EMBL" id="VIKS01000007">
    <property type="protein sequence ID" value="TQV87472.1"/>
    <property type="molecule type" value="Genomic_DNA"/>
</dbReference>
<evidence type="ECO:0000259" key="4">
    <source>
        <dbReference type="SMART" id="SM00062"/>
    </source>
</evidence>
<evidence type="ECO:0000256" key="3">
    <source>
        <dbReference type="SAM" id="SignalP"/>
    </source>
</evidence>
<name>A0A545UDC5_9GAMM</name>
<evidence type="ECO:0000256" key="1">
    <source>
        <dbReference type="ARBA" id="ARBA00010333"/>
    </source>
</evidence>
<dbReference type="SUPFAM" id="SSF53850">
    <property type="entry name" value="Periplasmic binding protein-like II"/>
    <property type="match status" value="1"/>
</dbReference>
<evidence type="ECO:0000256" key="2">
    <source>
        <dbReference type="ARBA" id="ARBA00022729"/>
    </source>
</evidence>
<comment type="similarity">
    <text evidence="1">Belongs to the bacterial solute-binding protein 3 family.</text>
</comment>
<dbReference type="Proteomes" id="UP000315439">
    <property type="component" value="Unassembled WGS sequence"/>
</dbReference>
<dbReference type="InterPro" id="IPR001638">
    <property type="entry name" value="Solute-binding_3/MltF_N"/>
</dbReference>
<dbReference type="PANTHER" id="PTHR35936">
    <property type="entry name" value="MEMBRANE-BOUND LYTIC MUREIN TRANSGLYCOSYLASE F"/>
    <property type="match status" value="1"/>
</dbReference>
<gene>
    <name evidence="5" type="ORF">FLL46_11385</name>
</gene>
<dbReference type="OrthoDB" id="9768183at2"/>
<protein>
    <submittedName>
        <fullName evidence="5">Amino acid ABC transporter substrate-binding protein</fullName>
    </submittedName>
</protein>
<evidence type="ECO:0000313" key="6">
    <source>
        <dbReference type="Proteomes" id="UP000315439"/>
    </source>
</evidence>
<dbReference type="SMART" id="SM00062">
    <property type="entry name" value="PBPb"/>
    <property type="match status" value="1"/>
</dbReference>
<feature type="chain" id="PRO_5022177421" evidence="3">
    <location>
        <begin position="29"/>
        <end position="272"/>
    </location>
</feature>
<proteinExistence type="inferred from homology"/>